<proteinExistence type="inferred from homology"/>
<name>A0ABV5EVT0_9MICO</name>
<evidence type="ECO:0000256" key="3">
    <source>
        <dbReference type="ARBA" id="ARBA00022729"/>
    </source>
</evidence>
<comment type="similarity">
    <text evidence="1">Belongs to the glycerophosphoryl diester phosphodiesterase family.</text>
</comment>
<keyword evidence="5" id="KW-0378">Hydrolase</keyword>
<evidence type="ECO:0000256" key="4">
    <source>
        <dbReference type="ARBA" id="ARBA00022798"/>
    </source>
</evidence>
<evidence type="ECO:0000259" key="7">
    <source>
        <dbReference type="PROSITE" id="PS51704"/>
    </source>
</evidence>
<gene>
    <name evidence="8" type="ORF">AB7P39_14465</name>
</gene>
<evidence type="ECO:0000256" key="6">
    <source>
        <dbReference type="ARBA" id="ARBA00047512"/>
    </source>
</evidence>
<comment type="catalytic activity">
    <reaction evidence="6">
        <text>a sn-glycero-3-phosphodiester + H2O = an alcohol + sn-glycerol 3-phosphate + H(+)</text>
        <dbReference type="Rhea" id="RHEA:12969"/>
        <dbReference type="ChEBI" id="CHEBI:15377"/>
        <dbReference type="ChEBI" id="CHEBI:15378"/>
        <dbReference type="ChEBI" id="CHEBI:30879"/>
        <dbReference type="ChEBI" id="CHEBI:57597"/>
        <dbReference type="ChEBI" id="CHEBI:83408"/>
        <dbReference type="EC" id="3.1.4.46"/>
    </reaction>
</comment>
<evidence type="ECO:0000256" key="5">
    <source>
        <dbReference type="ARBA" id="ARBA00022801"/>
    </source>
</evidence>
<dbReference type="PANTHER" id="PTHR43620:SF7">
    <property type="entry name" value="GLYCEROPHOSPHODIESTER PHOSPHODIESTERASE GDPD5-RELATED"/>
    <property type="match status" value="1"/>
</dbReference>
<dbReference type="Gene3D" id="3.20.20.190">
    <property type="entry name" value="Phosphatidylinositol (PI) phosphodiesterase"/>
    <property type="match status" value="1"/>
</dbReference>
<dbReference type="Pfam" id="PF03009">
    <property type="entry name" value="GDPD"/>
    <property type="match status" value="1"/>
</dbReference>
<dbReference type="InterPro" id="IPR017946">
    <property type="entry name" value="PLC-like_Pdiesterase_TIM-brl"/>
</dbReference>
<accession>A0ABV5EVT0</accession>
<dbReference type="Proteomes" id="UP001589643">
    <property type="component" value="Unassembled WGS sequence"/>
</dbReference>
<dbReference type="RefSeq" id="WP_378719861.1">
    <property type="nucleotide sequence ID" value="NZ_JBHLHV010000002.1"/>
</dbReference>
<evidence type="ECO:0000256" key="2">
    <source>
        <dbReference type="ARBA" id="ARBA00012247"/>
    </source>
</evidence>
<keyword evidence="4" id="KW-0319">Glycerol metabolism</keyword>
<evidence type="ECO:0000313" key="9">
    <source>
        <dbReference type="Proteomes" id="UP001589643"/>
    </source>
</evidence>
<evidence type="ECO:0000256" key="1">
    <source>
        <dbReference type="ARBA" id="ARBA00007277"/>
    </source>
</evidence>
<keyword evidence="3" id="KW-0732">Signal</keyword>
<feature type="domain" description="GP-PDE" evidence="7">
    <location>
        <begin position="4"/>
        <end position="330"/>
    </location>
</feature>
<dbReference type="EMBL" id="JBHLHV010000002">
    <property type="protein sequence ID" value="MFB8894049.1"/>
    <property type="molecule type" value="Genomic_DNA"/>
</dbReference>
<comment type="caution">
    <text evidence="8">The sequence shown here is derived from an EMBL/GenBank/DDBJ whole genome shotgun (WGS) entry which is preliminary data.</text>
</comment>
<dbReference type="EC" id="3.1.4.46" evidence="2"/>
<dbReference type="InterPro" id="IPR030395">
    <property type="entry name" value="GP_PDE_dom"/>
</dbReference>
<organism evidence="8 9">
    <name type="scientific">Microbacterium plantarum</name>
    <dbReference type="NCBI Taxonomy" id="1816425"/>
    <lineage>
        <taxon>Bacteria</taxon>
        <taxon>Bacillati</taxon>
        <taxon>Actinomycetota</taxon>
        <taxon>Actinomycetes</taxon>
        <taxon>Micrococcales</taxon>
        <taxon>Microbacteriaceae</taxon>
        <taxon>Microbacterium</taxon>
    </lineage>
</organism>
<dbReference type="SUPFAM" id="SSF51695">
    <property type="entry name" value="PLC-like phosphodiesterases"/>
    <property type="match status" value="1"/>
</dbReference>
<dbReference type="PROSITE" id="PS51704">
    <property type="entry name" value="GP_PDE"/>
    <property type="match status" value="1"/>
</dbReference>
<protein>
    <recommendedName>
        <fullName evidence="2">glycerophosphodiester phosphodiesterase</fullName>
        <ecNumber evidence="2">3.1.4.46</ecNumber>
    </recommendedName>
</protein>
<keyword evidence="9" id="KW-1185">Reference proteome</keyword>
<evidence type="ECO:0000313" key="8">
    <source>
        <dbReference type="EMBL" id="MFB8894049.1"/>
    </source>
</evidence>
<reference evidence="8 9" key="1">
    <citation type="submission" date="2024-08" db="EMBL/GenBank/DDBJ databases">
        <title>Heavy metals resistant antinobacteria isolated from wastewater.</title>
        <authorList>
            <person name="Roman Ponce B."/>
            <person name="Blanco Mercado M.A."/>
            <person name="Avila Aldana I.N."/>
            <person name="Morales Arrieta S."/>
        </authorList>
    </citation>
    <scope>NUCLEOTIDE SEQUENCE [LARGE SCALE GENOMIC DNA]</scope>
    <source>
        <strain evidence="9">sma-1</strain>
    </source>
</reference>
<dbReference type="PANTHER" id="PTHR43620">
    <property type="entry name" value="GLYCEROPHOSPHORYL DIESTER PHOSPHODIESTERASE"/>
    <property type="match status" value="1"/>
</dbReference>
<sequence>MSRPLVIGHRGAPGYRPEHTRSSYLLALESGVDAVEPDVVFSRDGVAVIRHENEIGSTTDVADHPEFASRRTTKTVDGASLTGWFAEDFTWDELSRLRCRERLPALRPDSARHDGAEPMLRLRDLLDLVTDAAKTSGRRPGVVLEIKHATFLEAAGFDVSGLIAAELDAAGWTDGDLPLWIESFELTILDRLAAAGVRGTRIFLLEADGEPHDLVSTEGAGARSYREWSSPAGLDDLRGRVAGVSLDKRMILDPARGADGGRALVAAAHERELAVFTWTARPENAFLVRRHRRGGGRSAWGDYAGEWAELAASGVDGVFVDHPDLGVAVFGR</sequence>